<dbReference type="InterPro" id="IPR002545">
    <property type="entry name" value="CheW-lke_dom"/>
</dbReference>
<evidence type="ECO:0000313" key="3">
    <source>
        <dbReference type="Proteomes" id="UP000239772"/>
    </source>
</evidence>
<dbReference type="GO" id="GO:0005829">
    <property type="term" value="C:cytosol"/>
    <property type="evidence" value="ECO:0007669"/>
    <property type="project" value="TreeGrafter"/>
</dbReference>
<evidence type="ECO:0000259" key="1">
    <source>
        <dbReference type="PROSITE" id="PS50851"/>
    </source>
</evidence>
<evidence type="ECO:0000313" key="2">
    <source>
        <dbReference type="EMBL" id="PSC03967.1"/>
    </source>
</evidence>
<organism evidence="2 3">
    <name type="scientific">Alsobacter soli</name>
    <dbReference type="NCBI Taxonomy" id="2109933"/>
    <lineage>
        <taxon>Bacteria</taxon>
        <taxon>Pseudomonadati</taxon>
        <taxon>Pseudomonadota</taxon>
        <taxon>Alphaproteobacteria</taxon>
        <taxon>Hyphomicrobiales</taxon>
        <taxon>Alsobacteraceae</taxon>
        <taxon>Alsobacter</taxon>
    </lineage>
</organism>
<dbReference type="Pfam" id="PF01584">
    <property type="entry name" value="CheW"/>
    <property type="match status" value="1"/>
</dbReference>
<reference evidence="3" key="1">
    <citation type="submission" date="2018-03" db="EMBL/GenBank/DDBJ databases">
        <authorList>
            <person name="Sun L."/>
            <person name="Liu H."/>
            <person name="Chen W."/>
            <person name="Huang K."/>
            <person name="Liu W."/>
            <person name="Gao X."/>
        </authorList>
    </citation>
    <scope>NUCLEOTIDE SEQUENCE [LARGE SCALE GENOMIC DNA]</scope>
    <source>
        <strain evidence="3">SH9</strain>
    </source>
</reference>
<dbReference type="PROSITE" id="PS50851">
    <property type="entry name" value="CHEW"/>
    <property type="match status" value="1"/>
</dbReference>
<dbReference type="SUPFAM" id="SSF50341">
    <property type="entry name" value="CheW-like"/>
    <property type="match status" value="1"/>
</dbReference>
<dbReference type="Proteomes" id="UP000239772">
    <property type="component" value="Unassembled WGS sequence"/>
</dbReference>
<accession>A0A2T1HQQ6</accession>
<dbReference type="AlphaFoldDB" id="A0A2T1HQQ6"/>
<dbReference type="EMBL" id="PVZS01000018">
    <property type="protein sequence ID" value="PSC03967.1"/>
    <property type="molecule type" value="Genomic_DNA"/>
</dbReference>
<dbReference type="PANTHER" id="PTHR22617:SF23">
    <property type="entry name" value="CHEMOTAXIS PROTEIN CHEW"/>
    <property type="match status" value="1"/>
</dbReference>
<dbReference type="SMART" id="SM00260">
    <property type="entry name" value="CheW"/>
    <property type="match status" value="1"/>
</dbReference>
<proteinExistence type="predicted"/>
<dbReference type="Gene3D" id="2.40.50.180">
    <property type="entry name" value="CheA-289, Domain 4"/>
    <property type="match status" value="1"/>
</dbReference>
<dbReference type="Gene3D" id="2.30.30.40">
    <property type="entry name" value="SH3 Domains"/>
    <property type="match status" value="1"/>
</dbReference>
<dbReference type="InterPro" id="IPR039315">
    <property type="entry name" value="CheW"/>
</dbReference>
<dbReference type="RefSeq" id="WP_106338047.1">
    <property type="nucleotide sequence ID" value="NZ_PVZS01000018.1"/>
</dbReference>
<dbReference type="GO" id="GO:0007165">
    <property type="term" value="P:signal transduction"/>
    <property type="evidence" value="ECO:0007669"/>
    <property type="project" value="InterPro"/>
</dbReference>
<feature type="domain" description="CheW-like" evidence="1">
    <location>
        <begin position="18"/>
        <end position="156"/>
    </location>
</feature>
<name>A0A2T1HQQ6_9HYPH</name>
<dbReference type="InterPro" id="IPR036061">
    <property type="entry name" value="CheW-like_dom_sf"/>
</dbReference>
<dbReference type="PANTHER" id="PTHR22617">
    <property type="entry name" value="CHEMOTAXIS SENSOR HISTIDINE KINASE-RELATED"/>
    <property type="match status" value="1"/>
</dbReference>
<keyword evidence="3" id="KW-1185">Reference proteome</keyword>
<comment type="caution">
    <text evidence="2">The sequence shown here is derived from an EMBL/GenBank/DDBJ whole genome shotgun (WGS) entry which is preliminary data.</text>
</comment>
<gene>
    <name evidence="2" type="ORF">SLNSH_16170</name>
</gene>
<protein>
    <submittedName>
        <fullName evidence="2">Chemotaxis protein CheW</fullName>
    </submittedName>
</protein>
<dbReference type="OrthoDB" id="9794382at2"/>
<sequence length="165" mass="17552">MQASPDPGLIASAGAPQFIRIVTFLVDDRQFGVEVGLVREIKGWQETTPLPNTAHYVLGVLNLRGTVITVFDFKARLGLGRCAISRASVILVLDLGGQPVGLLVDAVSDIVDIPRTDLRPPPETHGVEEVLLGLAVRGERVIALPNLSSMIGFLPEAATSGSIQH</sequence>
<dbReference type="GO" id="GO:0006935">
    <property type="term" value="P:chemotaxis"/>
    <property type="evidence" value="ECO:0007669"/>
    <property type="project" value="InterPro"/>
</dbReference>